<sequence>MLYKVGGRWGEDMPNEHASTLRAQWLGQQLREMREKSRLTLRDVGECLNRNASTVSRIESGMLPARVPEVLTYLDVCGIDDPKRRDDLKTMAQDVWQKGWWDGLAANVAASLIDWIWLESRATAIDSFQDSVIPGLLQTRTYAETVIRAADEDLADDQLHRFVDLRMTRQQRLSQPDPIRLSVIIDEGALRRMVGGPETMRPQLAHLREMAGWPNVEIMILPLTAGAHASPNGAFDVFRMRRPYPPAGCISTVVGTVVVEGEKADSLHQRYDRLRRTALRNGAVQRVLFDLEARLE</sequence>
<evidence type="ECO:0000313" key="2">
    <source>
        <dbReference type="EMBL" id="SCF36701.1"/>
    </source>
</evidence>
<gene>
    <name evidence="2" type="ORF">GA0070216_111133</name>
</gene>
<dbReference type="SMART" id="SM00530">
    <property type="entry name" value="HTH_XRE"/>
    <property type="match status" value="1"/>
</dbReference>
<dbReference type="STRING" id="121616.GA0070216_111133"/>
<evidence type="ECO:0000313" key="3">
    <source>
        <dbReference type="Proteomes" id="UP000198797"/>
    </source>
</evidence>
<dbReference type="InterPro" id="IPR043917">
    <property type="entry name" value="DUF5753"/>
</dbReference>
<dbReference type="Gene3D" id="1.10.260.40">
    <property type="entry name" value="lambda repressor-like DNA-binding domains"/>
    <property type="match status" value="1"/>
</dbReference>
<dbReference type="SUPFAM" id="SSF47413">
    <property type="entry name" value="lambda repressor-like DNA-binding domains"/>
    <property type="match status" value="1"/>
</dbReference>
<organism evidence="2 3">
    <name type="scientific">Micromonospora matsumotoense</name>
    <dbReference type="NCBI Taxonomy" id="121616"/>
    <lineage>
        <taxon>Bacteria</taxon>
        <taxon>Bacillati</taxon>
        <taxon>Actinomycetota</taxon>
        <taxon>Actinomycetes</taxon>
        <taxon>Micromonosporales</taxon>
        <taxon>Micromonosporaceae</taxon>
        <taxon>Micromonospora</taxon>
    </lineage>
</organism>
<dbReference type="InterPro" id="IPR001387">
    <property type="entry name" value="Cro/C1-type_HTH"/>
</dbReference>
<accession>A0A1C4ZV75</accession>
<dbReference type="GO" id="GO:0003677">
    <property type="term" value="F:DNA binding"/>
    <property type="evidence" value="ECO:0007669"/>
    <property type="project" value="InterPro"/>
</dbReference>
<dbReference type="AlphaFoldDB" id="A0A1C4ZV75"/>
<dbReference type="EMBL" id="FMCU01000011">
    <property type="protein sequence ID" value="SCF36701.1"/>
    <property type="molecule type" value="Genomic_DNA"/>
</dbReference>
<protein>
    <submittedName>
        <fullName evidence="2">Helix-turn-helix domain-containing protein</fullName>
    </submittedName>
</protein>
<dbReference type="InterPro" id="IPR010982">
    <property type="entry name" value="Lambda_DNA-bd_dom_sf"/>
</dbReference>
<feature type="domain" description="HTH cro/C1-type" evidence="1">
    <location>
        <begin position="29"/>
        <end position="84"/>
    </location>
</feature>
<dbReference type="CDD" id="cd00093">
    <property type="entry name" value="HTH_XRE"/>
    <property type="match status" value="1"/>
</dbReference>
<dbReference type="Pfam" id="PF13560">
    <property type="entry name" value="HTH_31"/>
    <property type="match status" value="1"/>
</dbReference>
<dbReference type="Pfam" id="PF19054">
    <property type="entry name" value="DUF5753"/>
    <property type="match status" value="1"/>
</dbReference>
<reference evidence="3" key="1">
    <citation type="submission" date="2016-06" db="EMBL/GenBank/DDBJ databases">
        <authorList>
            <person name="Varghese N."/>
            <person name="Submissions Spin"/>
        </authorList>
    </citation>
    <scope>NUCLEOTIDE SEQUENCE [LARGE SCALE GENOMIC DNA]</scope>
    <source>
        <strain evidence="3">DSM 44100</strain>
    </source>
</reference>
<name>A0A1C4ZV75_9ACTN</name>
<keyword evidence="3" id="KW-1185">Reference proteome</keyword>
<evidence type="ECO:0000259" key="1">
    <source>
        <dbReference type="SMART" id="SM00530"/>
    </source>
</evidence>
<proteinExistence type="predicted"/>
<dbReference type="Proteomes" id="UP000198797">
    <property type="component" value="Unassembled WGS sequence"/>
</dbReference>